<dbReference type="EMBL" id="JACHMN010000002">
    <property type="protein sequence ID" value="MBB5872003.1"/>
    <property type="molecule type" value="Genomic_DNA"/>
</dbReference>
<comment type="caution">
    <text evidence="1">The sequence shown here is derived from an EMBL/GenBank/DDBJ whole genome shotgun (WGS) entry which is preliminary data.</text>
</comment>
<dbReference type="RefSeq" id="WP_184840437.1">
    <property type="nucleotide sequence ID" value="NZ_JACHMN010000002.1"/>
</dbReference>
<dbReference type="AlphaFoldDB" id="A0A841BYK3"/>
<proteinExistence type="predicted"/>
<keyword evidence="2" id="KW-1185">Reference proteome</keyword>
<accession>A0A841BYK3</accession>
<sequence length="79" mass="9041">MTAAHTILAALYERATGRPYWTTRHATAEYGPPPGAVHHRELAELGDHQLDALVRDLDPDQLRAHLHQLRRDRTHQYAL</sequence>
<protein>
    <submittedName>
        <fullName evidence="1">Uncharacterized protein</fullName>
    </submittedName>
</protein>
<organism evidence="1 2">
    <name type="scientific">Allocatelliglobosispora scoriae</name>
    <dbReference type="NCBI Taxonomy" id="643052"/>
    <lineage>
        <taxon>Bacteria</taxon>
        <taxon>Bacillati</taxon>
        <taxon>Actinomycetota</taxon>
        <taxon>Actinomycetes</taxon>
        <taxon>Micromonosporales</taxon>
        <taxon>Micromonosporaceae</taxon>
        <taxon>Allocatelliglobosispora</taxon>
    </lineage>
</organism>
<evidence type="ECO:0000313" key="2">
    <source>
        <dbReference type="Proteomes" id="UP000587527"/>
    </source>
</evidence>
<gene>
    <name evidence="1" type="ORF">F4553_005382</name>
</gene>
<reference evidence="1 2" key="1">
    <citation type="submission" date="2020-08" db="EMBL/GenBank/DDBJ databases">
        <title>Sequencing the genomes of 1000 actinobacteria strains.</title>
        <authorList>
            <person name="Klenk H.-P."/>
        </authorList>
    </citation>
    <scope>NUCLEOTIDE SEQUENCE [LARGE SCALE GENOMIC DNA]</scope>
    <source>
        <strain evidence="1 2">DSM 45362</strain>
    </source>
</reference>
<evidence type="ECO:0000313" key="1">
    <source>
        <dbReference type="EMBL" id="MBB5872003.1"/>
    </source>
</evidence>
<dbReference type="Proteomes" id="UP000587527">
    <property type="component" value="Unassembled WGS sequence"/>
</dbReference>
<name>A0A841BYK3_9ACTN</name>